<dbReference type="Proteomes" id="UP001219956">
    <property type="component" value="Unassembled WGS sequence"/>
</dbReference>
<reference evidence="2 3" key="1">
    <citation type="submission" date="2023-01" db="EMBL/GenBank/DDBJ databases">
        <title>Novel species of the genus Vogesella isolated from rivers.</title>
        <authorList>
            <person name="Lu H."/>
        </authorList>
    </citation>
    <scope>NUCLEOTIDE SEQUENCE [LARGE SCALE GENOMIC DNA]</scope>
    <source>
        <strain evidence="2 3">DC21W</strain>
    </source>
</reference>
<evidence type="ECO:0000313" key="3">
    <source>
        <dbReference type="Proteomes" id="UP001219956"/>
    </source>
</evidence>
<dbReference type="Gene3D" id="3.20.80.10">
    <property type="entry name" value="Regulatory factor, effector binding domain"/>
    <property type="match status" value="1"/>
</dbReference>
<evidence type="ECO:0000259" key="1">
    <source>
        <dbReference type="SMART" id="SM00871"/>
    </source>
</evidence>
<accession>A0ABT5IV13</accession>
<dbReference type="EMBL" id="JAQQLF010000004">
    <property type="protein sequence ID" value="MDC7716379.1"/>
    <property type="molecule type" value="Genomic_DNA"/>
</dbReference>
<feature type="domain" description="AraC effector-binding" evidence="1">
    <location>
        <begin position="2"/>
        <end position="149"/>
    </location>
</feature>
<organism evidence="2 3">
    <name type="scientific">Vogesella aquatica</name>
    <dbReference type="NCBI Taxonomy" id="2984206"/>
    <lineage>
        <taxon>Bacteria</taxon>
        <taxon>Pseudomonadati</taxon>
        <taxon>Pseudomonadota</taxon>
        <taxon>Betaproteobacteria</taxon>
        <taxon>Neisseriales</taxon>
        <taxon>Chromobacteriaceae</taxon>
        <taxon>Vogesella</taxon>
    </lineage>
</organism>
<evidence type="ECO:0000313" key="2">
    <source>
        <dbReference type="EMBL" id="MDC7716379.1"/>
    </source>
</evidence>
<dbReference type="InterPro" id="IPR053182">
    <property type="entry name" value="YobU-like_regulator"/>
</dbReference>
<comment type="caution">
    <text evidence="2">The sequence shown here is derived from an EMBL/GenBank/DDBJ whole genome shotgun (WGS) entry which is preliminary data.</text>
</comment>
<gene>
    <name evidence="2" type="ORF">PQU95_03965</name>
</gene>
<dbReference type="InterPro" id="IPR029442">
    <property type="entry name" value="GyrI-like"/>
</dbReference>
<protein>
    <submittedName>
        <fullName evidence="2">GyrI-like domain-containing protein</fullName>
    </submittedName>
</protein>
<dbReference type="PANTHER" id="PTHR36444">
    <property type="entry name" value="TRANSCRIPTIONAL REGULATOR PROTEIN YOBU-RELATED"/>
    <property type="match status" value="1"/>
</dbReference>
<dbReference type="PANTHER" id="PTHR36444:SF2">
    <property type="entry name" value="TRANSCRIPTIONAL REGULATOR PROTEIN YOBU-RELATED"/>
    <property type="match status" value="1"/>
</dbReference>
<dbReference type="RefSeq" id="WP_272750788.1">
    <property type="nucleotide sequence ID" value="NZ_JAQQLF010000004.1"/>
</dbReference>
<dbReference type="SMART" id="SM00871">
    <property type="entry name" value="AraC_E_bind"/>
    <property type="match status" value="1"/>
</dbReference>
<dbReference type="InterPro" id="IPR010499">
    <property type="entry name" value="AraC_E-bd"/>
</dbReference>
<dbReference type="InterPro" id="IPR011256">
    <property type="entry name" value="Reg_factor_effector_dom_sf"/>
</dbReference>
<proteinExistence type="predicted"/>
<dbReference type="SUPFAM" id="SSF55136">
    <property type="entry name" value="Probable bacterial effector-binding domain"/>
    <property type="match status" value="1"/>
</dbReference>
<name>A0ABT5IV13_9NEIS</name>
<dbReference type="Pfam" id="PF06445">
    <property type="entry name" value="GyrI-like"/>
    <property type="match status" value="1"/>
</dbReference>
<keyword evidence="3" id="KW-1185">Reference proteome</keyword>
<sequence length="156" mass="16821">MQTPTLVTHPAFRVIGMAWTSPADGTIPELWQRFVPRIAEAQPLGDASYGICQAQADGQFRYIAAVAVAADTAVPDGMVALDVPEQDYAIVEHRGPVRGLPDTFRAAYTEWLPEAGLAAVAGIEFEYMDARFLGPEHADSVVELYIPVSADDSDEG</sequence>